<gene>
    <name evidence="1" type="ORF">ENW96_14885</name>
</gene>
<proteinExistence type="predicted"/>
<name>A0A7C3V5A0_9BACT</name>
<comment type="caution">
    <text evidence="1">The sequence shown here is derived from an EMBL/GenBank/DDBJ whole genome shotgun (WGS) entry which is preliminary data.</text>
</comment>
<dbReference type="EMBL" id="DTMF01000360">
    <property type="protein sequence ID" value="HGF35642.1"/>
    <property type="molecule type" value="Genomic_DNA"/>
</dbReference>
<evidence type="ECO:0000313" key="1">
    <source>
        <dbReference type="EMBL" id="HGF35642.1"/>
    </source>
</evidence>
<organism evidence="1">
    <name type="scientific">Desulfobacca acetoxidans</name>
    <dbReference type="NCBI Taxonomy" id="60893"/>
    <lineage>
        <taxon>Bacteria</taxon>
        <taxon>Pseudomonadati</taxon>
        <taxon>Thermodesulfobacteriota</taxon>
        <taxon>Desulfobaccia</taxon>
        <taxon>Desulfobaccales</taxon>
        <taxon>Desulfobaccaceae</taxon>
        <taxon>Desulfobacca</taxon>
    </lineage>
</organism>
<sequence length="239" mass="25814">MAQQFFRSTRCPMPPAEKALKILFLAGLFLAAGSGCSHWQTDQFPAPSWNPTGYATPLINKQDRVFVHPGGQNLRVARAGLPVCRTVPDFAEVGPAFTQIFYRELLATGAFAEVVLIPETCASREEALRLAKQYNVNVMLLGEVPYYLDGGTVGTSGLQVDLKVIEAGSGRLLWNLSDSVKATPRPIIDLIVTETRPYPTPPIGVLASRLAARLAAILERGQPESPAGVQKTEVWPSGG</sequence>
<protein>
    <submittedName>
        <fullName evidence="1">Uncharacterized protein</fullName>
    </submittedName>
</protein>
<reference evidence="1" key="1">
    <citation type="journal article" date="2020" name="mSystems">
        <title>Genome- and Community-Level Interaction Insights into Carbon Utilization and Element Cycling Functions of Hydrothermarchaeota in Hydrothermal Sediment.</title>
        <authorList>
            <person name="Zhou Z."/>
            <person name="Liu Y."/>
            <person name="Xu W."/>
            <person name="Pan J."/>
            <person name="Luo Z.H."/>
            <person name="Li M."/>
        </authorList>
    </citation>
    <scope>NUCLEOTIDE SEQUENCE [LARGE SCALE GENOMIC DNA]</scope>
    <source>
        <strain evidence="1">SpSt-897</strain>
    </source>
</reference>
<dbReference type="AlphaFoldDB" id="A0A7C3V5A0"/>
<accession>A0A7C3V5A0</accession>